<proteinExistence type="predicted"/>
<accession>A0A2S4MNK9</accession>
<feature type="transmembrane region" description="Helical" evidence="1">
    <location>
        <begin position="20"/>
        <end position="40"/>
    </location>
</feature>
<keyword evidence="1" id="KW-0812">Transmembrane</keyword>
<evidence type="ECO:0000256" key="1">
    <source>
        <dbReference type="SAM" id="Phobius"/>
    </source>
</evidence>
<comment type="caution">
    <text evidence="2">The sequence shown here is derived from an EMBL/GenBank/DDBJ whole genome shotgun (WGS) entry which is preliminary data.</text>
</comment>
<reference evidence="2 3" key="1">
    <citation type="submission" date="2018-01" db="EMBL/GenBank/DDBJ databases">
        <title>Genomic Encyclopedia of Type Strains, Phase III (KMG-III): the genomes of soil and plant-associated and newly described type strains.</title>
        <authorList>
            <person name="Whitman W."/>
        </authorList>
    </citation>
    <scope>NUCLEOTIDE SEQUENCE [LARGE SCALE GENOMIC DNA]</scope>
    <source>
        <strain evidence="2 3">JCM 18070</strain>
    </source>
</reference>
<keyword evidence="1" id="KW-0472">Membrane</keyword>
<dbReference type="AlphaFoldDB" id="A0A2S4MNK9"/>
<feature type="transmembrane region" description="Helical" evidence="1">
    <location>
        <begin position="127"/>
        <end position="149"/>
    </location>
</feature>
<feature type="transmembrane region" description="Helical" evidence="1">
    <location>
        <begin position="270"/>
        <end position="294"/>
    </location>
</feature>
<dbReference type="OrthoDB" id="9115088at2"/>
<sequence>MLKRADAVSPPSRTSVSPRAALAIAVALAIVLAINITPWLPLQDFNEWGYEGFIGAQLLQHHLSAQFAFVSYPVPNALIQVALCALDLVLAPSTSTRVIANLYAALAFAAAWALARRFQAARPAPCFLVLLFGIYFNASFWSGYLNFQFGLLVFSAWLLCEPRTRSRPIVVLAFSLLAFFTHAIVWAAILLMMGIEAFKDRKPLPRLPALVSVGLFGWYLAAKAPPQGFSSVEHPSLLWTLTYKLYTVAKFGPYHNFVFSDAPHEGIARLFHLGGSALNVLCALGLIGVIYWALREAWRRADYTTVATVGALLLTFLALPPIVADVLNPGERTLGLALLLCIVRTPAAKLIDMLSVGAVVLVFCLIGLMLTPPPVWEQHVSVGLPPGGFVENLFWSRPSAFVLQARAADAGEARWPLTFHTSLLTERTSTARAD</sequence>
<gene>
    <name evidence="2" type="ORF">B0G62_101333</name>
</gene>
<dbReference type="Proteomes" id="UP000237381">
    <property type="component" value="Unassembled WGS sequence"/>
</dbReference>
<protein>
    <submittedName>
        <fullName evidence="2">Uncharacterized protein</fullName>
    </submittedName>
</protein>
<organism evidence="2 3">
    <name type="scientific">Paraburkholderia eburnea</name>
    <dbReference type="NCBI Taxonomy" id="1189126"/>
    <lineage>
        <taxon>Bacteria</taxon>
        <taxon>Pseudomonadati</taxon>
        <taxon>Pseudomonadota</taxon>
        <taxon>Betaproteobacteria</taxon>
        <taxon>Burkholderiales</taxon>
        <taxon>Burkholderiaceae</taxon>
        <taxon>Paraburkholderia</taxon>
    </lineage>
</organism>
<feature type="transmembrane region" description="Helical" evidence="1">
    <location>
        <begin position="306"/>
        <end position="327"/>
    </location>
</feature>
<evidence type="ECO:0000313" key="2">
    <source>
        <dbReference type="EMBL" id="POR55937.1"/>
    </source>
</evidence>
<evidence type="ECO:0000313" key="3">
    <source>
        <dbReference type="Proteomes" id="UP000237381"/>
    </source>
</evidence>
<name>A0A2S4MNK9_9BURK</name>
<feature type="transmembrane region" description="Helical" evidence="1">
    <location>
        <begin position="347"/>
        <end position="370"/>
    </location>
</feature>
<feature type="transmembrane region" description="Helical" evidence="1">
    <location>
        <begin position="204"/>
        <end position="221"/>
    </location>
</feature>
<feature type="transmembrane region" description="Helical" evidence="1">
    <location>
        <begin position="169"/>
        <end position="192"/>
    </location>
</feature>
<dbReference type="RefSeq" id="WP_103701893.1">
    <property type="nucleotide sequence ID" value="NZ_PQGA01000001.1"/>
</dbReference>
<feature type="transmembrane region" description="Helical" evidence="1">
    <location>
        <begin position="98"/>
        <end position="115"/>
    </location>
</feature>
<keyword evidence="3" id="KW-1185">Reference proteome</keyword>
<keyword evidence="1" id="KW-1133">Transmembrane helix</keyword>
<dbReference type="EMBL" id="PQGA01000001">
    <property type="protein sequence ID" value="POR55937.1"/>
    <property type="molecule type" value="Genomic_DNA"/>
</dbReference>